<dbReference type="PROSITE" id="PS51096">
    <property type="entry name" value="PTS_EIIA_TYPE_4"/>
    <property type="match status" value="1"/>
</dbReference>
<keyword evidence="2" id="KW-0808">Transferase</keyword>
<dbReference type="InterPro" id="IPR027417">
    <property type="entry name" value="P-loop_NTPase"/>
</dbReference>
<feature type="domain" description="PTS EIIA type-4" evidence="7">
    <location>
        <begin position="574"/>
        <end position="701"/>
    </location>
</feature>
<dbReference type="GO" id="GO:0009401">
    <property type="term" value="P:phosphoenolpyruvate-dependent sugar phosphotransferase system"/>
    <property type="evidence" value="ECO:0007669"/>
    <property type="project" value="InterPro"/>
</dbReference>
<name>A0A6N3FYI9_ENTCA</name>
<dbReference type="PANTHER" id="PTHR32071:SF90">
    <property type="entry name" value="TRANSCRIPTIONAL REGULATORY PROTEIN LEVR"/>
    <property type="match status" value="1"/>
</dbReference>
<keyword evidence="3" id="KW-0547">Nucleotide-binding</keyword>
<dbReference type="Gene3D" id="1.10.1790.10">
    <property type="entry name" value="PRD domain"/>
    <property type="match status" value="1"/>
</dbReference>
<dbReference type="GO" id="GO:0016829">
    <property type="term" value="F:lyase activity"/>
    <property type="evidence" value="ECO:0007669"/>
    <property type="project" value="UniProtKB-KW"/>
</dbReference>
<accession>A0A6N3FYI9</accession>
<keyword evidence="4" id="KW-0067">ATP-binding</keyword>
<dbReference type="GO" id="GO:0016020">
    <property type="term" value="C:membrane"/>
    <property type="evidence" value="ECO:0007669"/>
    <property type="project" value="InterPro"/>
</dbReference>
<dbReference type="InterPro" id="IPR036388">
    <property type="entry name" value="WH-like_DNA-bd_sf"/>
</dbReference>
<dbReference type="CDD" id="cd00009">
    <property type="entry name" value="AAA"/>
    <property type="match status" value="1"/>
</dbReference>
<dbReference type="GO" id="GO:0005524">
    <property type="term" value="F:ATP binding"/>
    <property type="evidence" value="ECO:0007669"/>
    <property type="project" value="UniProtKB-KW"/>
</dbReference>
<evidence type="ECO:0000259" key="8">
    <source>
        <dbReference type="PROSITE" id="PS51372"/>
    </source>
</evidence>
<dbReference type="SUPFAM" id="SSF63520">
    <property type="entry name" value="PTS-regulatory domain, PRD"/>
    <property type="match status" value="1"/>
</dbReference>
<keyword evidence="5" id="KW-0238">DNA-binding</keyword>
<evidence type="ECO:0000256" key="5">
    <source>
        <dbReference type="ARBA" id="ARBA00023125"/>
    </source>
</evidence>
<dbReference type="SUPFAM" id="SSF52540">
    <property type="entry name" value="P-loop containing nucleoside triphosphate hydrolases"/>
    <property type="match status" value="1"/>
</dbReference>
<dbReference type="Pfam" id="PF03610">
    <property type="entry name" value="EIIA-man"/>
    <property type="match status" value="1"/>
</dbReference>
<dbReference type="PANTHER" id="PTHR32071">
    <property type="entry name" value="TRANSCRIPTIONAL REGULATORY PROTEIN"/>
    <property type="match status" value="1"/>
</dbReference>
<dbReference type="InterPro" id="IPR002078">
    <property type="entry name" value="Sigma_54_int"/>
</dbReference>
<dbReference type="Gene3D" id="3.40.50.2300">
    <property type="match status" value="1"/>
</dbReference>
<protein>
    <recommendedName>
        <fullName evidence="1">DNA translocase FtsK</fullName>
    </recommendedName>
</protein>
<evidence type="ECO:0000259" key="7">
    <source>
        <dbReference type="PROSITE" id="PS51096"/>
    </source>
</evidence>
<evidence type="ECO:0000256" key="1">
    <source>
        <dbReference type="ARBA" id="ARBA00020887"/>
    </source>
</evidence>
<feature type="domain" description="PRD" evidence="8">
    <location>
        <begin position="467"/>
        <end position="573"/>
    </location>
</feature>
<proteinExistence type="predicted"/>
<dbReference type="Gene3D" id="3.40.50.510">
    <property type="entry name" value="Phosphotransferase system, mannose-type IIA component"/>
    <property type="match status" value="1"/>
</dbReference>
<keyword evidence="9" id="KW-0456">Lyase</keyword>
<evidence type="ECO:0000256" key="2">
    <source>
        <dbReference type="ARBA" id="ARBA00022679"/>
    </source>
</evidence>
<evidence type="ECO:0000259" key="6">
    <source>
        <dbReference type="PROSITE" id="PS50045"/>
    </source>
</evidence>
<evidence type="ECO:0000256" key="3">
    <source>
        <dbReference type="ARBA" id="ARBA00022741"/>
    </source>
</evidence>
<dbReference type="Gene3D" id="1.10.10.10">
    <property type="entry name" value="Winged helix-like DNA-binding domain superfamily/Winged helix DNA-binding domain"/>
    <property type="match status" value="1"/>
</dbReference>
<dbReference type="GO" id="GO:0003677">
    <property type="term" value="F:DNA binding"/>
    <property type="evidence" value="ECO:0007669"/>
    <property type="project" value="UniProtKB-KW"/>
</dbReference>
<dbReference type="AlphaFoldDB" id="A0A6N3FYI9"/>
<dbReference type="Pfam" id="PF00874">
    <property type="entry name" value="PRD"/>
    <property type="match status" value="1"/>
</dbReference>
<gene>
    <name evidence="9" type="primary">fhlA</name>
    <name evidence="9" type="ORF">ECLFYP2_00641</name>
</gene>
<dbReference type="PROSITE" id="PS50045">
    <property type="entry name" value="SIGMA54_INTERACT_4"/>
    <property type="match status" value="1"/>
</dbReference>
<dbReference type="InterPro" id="IPR036634">
    <property type="entry name" value="PRD_sf"/>
</dbReference>
<dbReference type="SMART" id="SM00382">
    <property type="entry name" value="AAA"/>
    <property type="match status" value="1"/>
</dbReference>
<dbReference type="SUPFAM" id="SSF46785">
    <property type="entry name" value="Winged helix' DNA-binding domain"/>
    <property type="match status" value="1"/>
</dbReference>
<dbReference type="Gene3D" id="3.40.50.300">
    <property type="entry name" value="P-loop containing nucleotide triphosphate hydrolases"/>
    <property type="match status" value="1"/>
</dbReference>
<feature type="domain" description="Sigma-54 factor interaction" evidence="6">
    <location>
        <begin position="110"/>
        <end position="344"/>
    </location>
</feature>
<dbReference type="InterPro" id="IPR003593">
    <property type="entry name" value="AAA+_ATPase"/>
</dbReference>
<organism evidence="9">
    <name type="scientific">Enterococcus casseliflavus</name>
    <name type="common">Enterococcus flavescens</name>
    <dbReference type="NCBI Taxonomy" id="37734"/>
    <lineage>
        <taxon>Bacteria</taxon>
        <taxon>Bacillati</taxon>
        <taxon>Bacillota</taxon>
        <taxon>Bacilli</taxon>
        <taxon>Lactobacillales</taxon>
        <taxon>Enterococcaceae</taxon>
        <taxon>Enterococcus</taxon>
    </lineage>
</organism>
<dbReference type="InterPro" id="IPR004701">
    <property type="entry name" value="PTS_EIIA_man-typ"/>
</dbReference>
<dbReference type="GO" id="GO:0006355">
    <property type="term" value="P:regulation of DNA-templated transcription"/>
    <property type="evidence" value="ECO:0007669"/>
    <property type="project" value="InterPro"/>
</dbReference>
<dbReference type="EMBL" id="CACRTX010000016">
    <property type="protein sequence ID" value="VYU57517.1"/>
    <property type="molecule type" value="Genomic_DNA"/>
</dbReference>
<evidence type="ECO:0000313" key="9">
    <source>
        <dbReference type="EMBL" id="VYU57517.1"/>
    </source>
</evidence>
<dbReference type="InterPro" id="IPR036095">
    <property type="entry name" value="PTS_EIIB-like_sf"/>
</dbReference>
<dbReference type="PROSITE" id="PS51372">
    <property type="entry name" value="PRD_2"/>
    <property type="match status" value="1"/>
</dbReference>
<dbReference type="InterPro" id="IPR036662">
    <property type="entry name" value="PTS_EIIA_man-typ_sf"/>
</dbReference>
<dbReference type="GO" id="GO:0008982">
    <property type="term" value="F:protein-N(PI)-phosphohistidine-sugar phosphotransferase activity"/>
    <property type="evidence" value="ECO:0007669"/>
    <property type="project" value="InterPro"/>
</dbReference>
<dbReference type="SUPFAM" id="SSF52794">
    <property type="entry name" value="PTS system IIB component-like"/>
    <property type="match status" value="1"/>
</dbReference>
<dbReference type="InterPro" id="IPR036390">
    <property type="entry name" value="WH_DNA-bd_sf"/>
</dbReference>
<dbReference type="InterPro" id="IPR011608">
    <property type="entry name" value="PRD"/>
</dbReference>
<dbReference type="SUPFAM" id="SSF53062">
    <property type="entry name" value="PTS system fructose IIA component-like"/>
    <property type="match status" value="1"/>
</dbReference>
<reference evidence="9" key="1">
    <citation type="submission" date="2019-11" db="EMBL/GenBank/DDBJ databases">
        <authorList>
            <person name="Feng L."/>
        </authorList>
    </citation>
    <scope>NUCLEOTIDE SEQUENCE</scope>
    <source>
        <strain evidence="9">ECasseliflavusLFYP2</strain>
    </source>
</reference>
<dbReference type="Pfam" id="PF00158">
    <property type="entry name" value="Sigma54_activat"/>
    <property type="match status" value="1"/>
</dbReference>
<sequence length="940" mass="105657">MGKRIERIYQYIVENTMSGLGEKKGLSTSEVADHLAIQRSNASKDLNKLVKEGRVEKSDSRPVRYWAAGVDPSSREKYVPSYKESRPQREKAFPQRVQGKPSDRDIFATIIGANGSMKNAVEQAKAAILYPPKGLNCLITGPTGSGKTYFAHAMFQFAKSNQVIADDKELIVFNCADYANNPELLMSHLFGYVRGAFTGADQEKIGIIDQADESMLFLDEIHRLPPEGQEMIFYFMDHGTFSRLGETGKNHQANVRIVGATTEDPNSTLLDTFTRRIPINIQLPFFEKRPASEKVDLVRVLVGQEASRIQRTITLTEDVVKALIGSVSFGNIGQLKSNVQLVCARGFLNHMQQDEIEIDLVDLPEGIRSGLIVLGNRRNELAELSKILEPKISIQPNQNLNNIQSDSYELPYNLYDIIGDKAALLKADGLDQEAINHFISTDINVHLKSFYKDHGFSFNSVNKLSEFVDQKVISVTNQIYEMVRKRLNYDFQQNFIYAMSLHISSFLKKIHLGEERQTNDNIRQMVADYPQEFEVAKEVRDFIGDSFHVAIPESESYYLAVLLVSLRTTHSSGKIGVVVAAHGNSTASSMVQVVKQLLEVDQVTAVDMPLDMPPAVALKKIVDSVRAVNDGSGVILLVDMGSLATFNNEIQRETGVAVRTVDMVTTSIVLETVRKASVIGTDLDQLYDSLRKFRGYGAVTVEEPVSQNHHPKAILAVCASGKGTAQRIKELIQSSLSKRQNQNVDVVTLSVADLRTDLDQIQQRYRLIAATGIIDPHIDAPFISLERFIDQDVDLLLDDILLENDLSFEDEVQLDDRQAKEICVRYLEENFTYINAKKVVEPLWKFGEEIIHDLDLVGAQQGFQINFVMHGAGMLERILLRQPLTVSEIDLAAMEENPLYGQLHVHVQSFSRLVNIEVPKTEEYYLLELIKNHHEKEMYF</sequence>
<evidence type="ECO:0000256" key="4">
    <source>
        <dbReference type="ARBA" id="ARBA00022840"/>
    </source>
</evidence>